<dbReference type="Gene3D" id="3.55.50.30">
    <property type="match status" value="1"/>
</dbReference>
<feature type="domain" description="TonB-dependent receptor plug" evidence="9">
    <location>
        <begin position="244"/>
        <end position="350"/>
    </location>
</feature>
<evidence type="ECO:0000259" key="9">
    <source>
        <dbReference type="Pfam" id="PF07715"/>
    </source>
</evidence>
<dbReference type="Proteomes" id="UP000198901">
    <property type="component" value="Unassembled WGS sequence"/>
</dbReference>
<dbReference type="Pfam" id="PF13715">
    <property type="entry name" value="CarbopepD_reg_2"/>
    <property type="match status" value="1"/>
</dbReference>
<comment type="subcellular location">
    <subcellularLocation>
        <location evidence="1 7">Cell outer membrane</location>
        <topology evidence="1 7">Multi-pass membrane protein</topology>
    </subcellularLocation>
</comment>
<dbReference type="Gene3D" id="2.40.170.20">
    <property type="entry name" value="TonB-dependent receptor, beta-barrel domain"/>
    <property type="match status" value="1"/>
</dbReference>
<dbReference type="InterPro" id="IPR008969">
    <property type="entry name" value="CarboxyPept-like_regulatory"/>
</dbReference>
<sequence length="1136" mass="125474">MLHFSTEPTGSGGLPIARPKRSRKRLFLRAGLLYFFAAFASAQLLLANPGISQELSDQMIRIGFRNESLKTVLKKIEEKSSFSFVIPVDEVEAYPNVTLETERRSVKETLDLVLRNTRLSYRQVNARTVLIFLVKPARPAAADEEPPKTPAEIRLTGKVSNEKGEGLPGASVVVKGTTTGTVTGATGDYALSVPGETTVIVVSSVGYITQETEVGSRTRIDFALKPDVKALEEVVVVGYGTARKRDITGAVSRADINAFKESPNVSILQSLQGSVPGLNVGAVSQAGQDPDISIRGRTSVNGSTAPLIVLDGIIYRGSLVDINPNDVASIDVLKDASAAAVYGSQASNGVIIITTKTGKALKKPTIEYSTSYSVQEITNRSMLPDDAAGFLKKKADRYLALSRTGPGLLQPNPDFDVTKYVSAEVLAGMQKGTNTDWWKLLTNSAPAIQNHDLSISGRSELSSYFVSLGYTNQQNVVKNDTYKRYNARINLDTQVLPWMKLGVQSFLGVSDYSGAAPSLDDVQFMIPQLGYQDANGNLIRMPDNSRVNPLLQITRSNLEKRNNLFGLVYADIQVPFVKGLNYRLNFSQNSITDRNYNFSPYAQNFNGEASKLNGSQYLLTLDNILSYQKTFGDHSVNATLLYGAEKRSYENTTAKATFFANDILGYDKLDAGQAGQQTTTSSAWKEASLYSMARVIYSFRDKYILTGTVRRDGFSGFSTSNKFGVFPSIAAAWWLSEEKFLKDKVPFLDDLKIRASYGVNGNRTVGRYQTLAKIAASVGNGYLYGDGAAAQQGQYMSALANSNLKWESTRSLNFGVDFVLFRNRLSGSFNTYVSNTYNLLFNVDLPVLNGFGSSPANIGKLRNNGQELNLTGRPIQRGAFSWDVTLNFSRNRNKVISILGIDADKNGKEDDLVSSKIFIGHPYGVAYDFNITGMWQVADYEAKTIPAGFTYGTYKVEDINKDGAYTAAADRKILGYNDPSYRFSIMNTFRYKSWELSFFVNSIQGGKKWYYGQPGSTLPNPDNISNGNIFKFDYWTPENPDARYRQIGYYTVALGETFSPYVQRSFIRLQNVTLAYSLPKQLLQKIRFNRAKVFLNGKNLLTLTDWDGWDPETGTGLDRAAYPLLRNYTVGLNIEF</sequence>
<feature type="transmembrane region" description="Helical" evidence="8">
    <location>
        <begin position="26"/>
        <end position="46"/>
    </location>
</feature>
<keyword evidence="3 7" id="KW-1134">Transmembrane beta strand</keyword>
<protein>
    <submittedName>
        <fullName evidence="10">TonB-linked outer membrane protein, SusC/RagA family</fullName>
    </submittedName>
</protein>
<dbReference type="InterPro" id="IPR012910">
    <property type="entry name" value="Plug_dom"/>
</dbReference>
<dbReference type="Gene3D" id="2.170.130.10">
    <property type="entry name" value="TonB-dependent receptor, plug domain"/>
    <property type="match status" value="1"/>
</dbReference>
<evidence type="ECO:0000313" key="11">
    <source>
        <dbReference type="Proteomes" id="UP000198901"/>
    </source>
</evidence>
<dbReference type="STRING" id="563176.SAMN04488090_0637"/>
<accession>A0A1G9IVL8</accession>
<dbReference type="Pfam" id="PF07715">
    <property type="entry name" value="Plug"/>
    <property type="match status" value="1"/>
</dbReference>
<evidence type="ECO:0000256" key="4">
    <source>
        <dbReference type="ARBA" id="ARBA00022692"/>
    </source>
</evidence>
<evidence type="ECO:0000256" key="2">
    <source>
        <dbReference type="ARBA" id="ARBA00022448"/>
    </source>
</evidence>
<evidence type="ECO:0000256" key="6">
    <source>
        <dbReference type="ARBA" id="ARBA00023237"/>
    </source>
</evidence>
<dbReference type="RefSeq" id="WP_245689862.1">
    <property type="nucleotide sequence ID" value="NZ_FNGS01000001.1"/>
</dbReference>
<dbReference type="InterPro" id="IPR037066">
    <property type="entry name" value="Plug_dom_sf"/>
</dbReference>
<dbReference type="GO" id="GO:0009279">
    <property type="term" value="C:cell outer membrane"/>
    <property type="evidence" value="ECO:0007669"/>
    <property type="project" value="UniProtKB-SubCell"/>
</dbReference>
<evidence type="ECO:0000256" key="1">
    <source>
        <dbReference type="ARBA" id="ARBA00004571"/>
    </source>
</evidence>
<dbReference type="EMBL" id="FNGS01000001">
    <property type="protein sequence ID" value="SDL29106.1"/>
    <property type="molecule type" value="Genomic_DNA"/>
</dbReference>
<evidence type="ECO:0000313" key="10">
    <source>
        <dbReference type="EMBL" id="SDL29106.1"/>
    </source>
</evidence>
<keyword evidence="6 7" id="KW-0998">Cell outer membrane</keyword>
<dbReference type="SUPFAM" id="SSF56935">
    <property type="entry name" value="Porins"/>
    <property type="match status" value="1"/>
</dbReference>
<keyword evidence="2 7" id="KW-0813">Transport</keyword>
<organism evidence="10 11">
    <name type="scientific">Siphonobacter aquaeclarae</name>
    <dbReference type="NCBI Taxonomy" id="563176"/>
    <lineage>
        <taxon>Bacteria</taxon>
        <taxon>Pseudomonadati</taxon>
        <taxon>Bacteroidota</taxon>
        <taxon>Cytophagia</taxon>
        <taxon>Cytophagales</taxon>
        <taxon>Cytophagaceae</taxon>
        <taxon>Siphonobacter</taxon>
    </lineage>
</organism>
<dbReference type="InterPro" id="IPR039426">
    <property type="entry name" value="TonB-dep_rcpt-like"/>
</dbReference>
<dbReference type="NCBIfam" id="TIGR04056">
    <property type="entry name" value="OMP_RagA_SusC"/>
    <property type="match status" value="1"/>
</dbReference>
<dbReference type="AlphaFoldDB" id="A0A1G9IVL8"/>
<dbReference type="InterPro" id="IPR023996">
    <property type="entry name" value="TonB-dep_OMP_SusC/RagA"/>
</dbReference>
<evidence type="ECO:0000256" key="5">
    <source>
        <dbReference type="ARBA" id="ARBA00023136"/>
    </source>
</evidence>
<dbReference type="Gene3D" id="2.60.40.1120">
    <property type="entry name" value="Carboxypeptidase-like, regulatory domain"/>
    <property type="match status" value="1"/>
</dbReference>
<name>A0A1G9IVL8_9BACT</name>
<comment type="similarity">
    <text evidence="7">Belongs to the TonB-dependent receptor family.</text>
</comment>
<keyword evidence="8" id="KW-1133">Transmembrane helix</keyword>
<keyword evidence="5 7" id="KW-0472">Membrane</keyword>
<proteinExistence type="inferred from homology"/>
<reference evidence="10 11" key="1">
    <citation type="submission" date="2016-10" db="EMBL/GenBank/DDBJ databases">
        <authorList>
            <person name="de Groot N.N."/>
        </authorList>
    </citation>
    <scope>NUCLEOTIDE SEQUENCE [LARGE SCALE GENOMIC DNA]</scope>
    <source>
        <strain evidence="10 11">DSM 21668</strain>
    </source>
</reference>
<evidence type="ECO:0000256" key="3">
    <source>
        <dbReference type="ARBA" id="ARBA00022452"/>
    </source>
</evidence>
<dbReference type="PROSITE" id="PS52016">
    <property type="entry name" value="TONB_DEPENDENT_REC_3"/>
    <property type="match status" value="1"/>
</dbReference>
<dbReference type="SUPFAM" id="SSF49464">
    <property type="entry name" value="Carboxypeptidase regulatory domain-like"/>
    <property type="match status" value="1"/>
</dbReference>
<evidence type="ECO:0000256" key="7">
    <source>
        <dbReference type="PROSITE-ProRule" id="PRU01360"/>
    </source>
</evidence>
<evidence type="ECO:0000256" key="8">
    <source>
        <dbReference type="SAM" id="Phobius"/>
    </source>
</evidence>
<dbReference type="NCBIfam" id="TIGR04057">
    <property type="entry name" value="SusC_RagA_signa"/>
    <property type="match status" value="1"/>
</dbReference>
<dbReference type="InterPro" id="IPR023997">
    <property type="entry name" value="TonB-dep_OMP_SusC/RagA_CS"/>
</dbReference>
<keyword evidence="4 7" id="KW-0812">Transmembrane</keyword>
<dbReference type="InterPro" id="IPR036942">
    <property type="entry name" value="Beta-barrel_TonB_sf"/>
</dbReference>
<gene>
    <name evidence="10" type="ORF">SAMN04488090_0637</name>
</gene>
<keyword evidence="11" id="KW-1185">Reference proteome</keyword>